<evidence type="ECO:0000313" key="1">
    <source>
        <dbReference type="EMBL" id="CUR34492.1"/>
    </source>
</evidence>
<evidence type="ECO:0000313" key="2">
    <source>
        <dbReference type="Proteomes" id="UP000184315"/>
    </source>
</evidence>
<gene>
    <name evidence="1" type="ORF">PL9214640499</name>
</gene>
<dbReference type="STRING" id="671072.PL9214640499"/>
<proteinExistence type="predicted"/>
<dbReference type="Proteomes" id="UP000184315">
    <property type="component" value="Unassembled WGS sequence"/>
</dbReference>
<dbReference type="EMBL" id="CZDF01000171">
    <property type="protein sequence ID" value="CUR34492.1"/>
    <property type="molecule type" value="Genomic_DNA"/>
</dbReference>
<protein>
    <submittedName>
        <fullName evidence="1">Uncharacterized protein</fullName>
    </submittedName>
</protein>
<sequence length="41" mass="4501">MVKSNQACLNVGNVTLKGRSTPESMVRITEPQQVEYPIPKG</sequence>
<name>A0A1J1LRL5_9CYAN</name>
<accession>A0A1J1LRL5</accession>
<organism evidence="1 2">
    <name type="scientific">Planktothrix tepida PCC 9214</name>
    <dbReference type="NCBI Taxonomy" id="671072"/>
    <lineage>
        <taxon>Bacteria</taxon>
        <taxon>Bacillati</taxon>
        <taxon>Cyanobacteriota</taxon>
        <taxon>Cyanophyceae</taxon>
        <taxon>Oscillatoriophycideae</taxon>
        <taxon>Oscillatoriales</taxon>
        <taxon>Microcoleaceae</taxon>
        <taxon>Planktothrix</taxon>
    </lineage>
</organism>
<dbReference type="AlphaFoldDB" id="A0A1J1LRL5"/>
<keyword evidence="2" id="KW-1185">Reference proteome</keyword>
<reference evidence="2" key="1">
    <citation type="submission" date="2015-10" db="EMBL/GenBank/DDBJ databases">
        <authorList>
            <person name="Regsiter A."/>
            <person name="william w."/>
        </authorList>
    </citation>
    <scope>NUCLEOTIDE SEQUENCE [LARGE SCALE GENOMIC DNA]</scope>
</reference>